<evidence type="ECO:0000313" key="8">
    <source>
        <dbReference type="Proteomes" id="UP000838672"/>
    </source>
</evidence>
<reference evidence="7" key="1">
    <citation type="submission" date="2021-11" db="EMBL/GenBank/DDBJ databases">
        <authorList>
            <person name="Rodrigo-Torres L."/>
            <person name="Arahal R. D."/>
            <person name="Lucena T."/>
        </authorList>
    </citation>
    <scope>NUCLEOTIDE SEQUENCE</scope>
    <source>
        <strain evidence="7">CECT 7929</strain>
    </source>
</reference>
<keyword evidence="8" id="KW-1185">Reference proteome</keyword>
<evidence type="ECO:0000256" key="1">
    <source>
        <dbReference type="ARBA" id="ARBA00004196"/>
    </source>
</evidence>
<accession>A0ABN8DZ49</accession>
<dbReference type="InterPro" id="IPR051263">
    <property type="entry name" value="C-type_cytochrome_biogenesis"/>
</dbReference>
<protein>
    <recommendedName>
        <fullName evidence="9">C-type cytochrome biogenesis protein CcmI</fullName>
    </recommendedName>
</protein>
<dbReference type="Proteomes" id="UP000838672">
    <property type="component" value="Unassembled WGS sequence"/>
</dbReference>
<evidence type="ECO:0000256" key="3">
    <source>
        <dbReference type="ARBA" id="ARBA00022748"/>
    </source>
</evidence>
<keyword evidence="4" id="KW-0802">TPR repeat</keyword>
<dbReference type="Pfam" id="PF23914">
    <property type="entry name" value="TPR_CcmH_CycH"/>
    <property type="match status" value="1"/>
</dbReference>
<feature type="domain" description="Cytochrome c-type biogenesis protein H TPR" evidence="6">
    <location>
        <begin position="121"/>
        <end position="277"/>
    </location>
</feature>
<gene>
    <name evidence="7" type="ORF">VST7929_01975</name>
</gene>
<evidence type="ECO:0000259" key="6">
    <source>
        <dbReference type="Pfam" id="PF23914"/>
    </source>
</evidence>
<sequence length="406" mass="45374">MSGLMFFFLTVLLLIAIVWGLRSAFRHQDIDNEQAARDHLNQALYHARKAELSDEAAQGLVQDEQAMQLELQHRLLADVPESANQSEQTQSHLSAWRLAPAVVLLVALCYGLYWQLGSYGEVRQWQQASLRLPELVQRQQETTWAPLTDAEQEQLILALRTELDKNPKDVDGWLTLGEVALNSRDLVTAIGATHKAYLLEPNSPLTQLAYAQSLLLSNDEASHQQARQLLRTVLSQDHQNLQALSLLAFDAFQRQAYQEAIGAWQVMKQLMPAGDSRQLMLDRSIAKAQAELGIVPQPLQTITIEAAKQINLKQYPNLIVAVYSPGVAVPVAVKQLTVSSMPQTVQLADGDSMMPDRQLSSLKEVVVKVRLDNDRDIMSKSGNWFAESKPIPLGEAITLKIDQQYD</sequence>
<feature type="domain" description="Cytochrome c-type biogenesis protein H Ig-like" evidence="5">
    <location>
        <begin position="318"/>
        <end position="402"/>
    </location>
</feature>
<dbReference type="SUPFAM" id="SSF48452">
    <property type="entry name" value="TPR-like"/>
    <property type="match status" value="1"/>
</dbReference>
<dbReference type="EMBL" id="CAKLDI010000001">
    <property type="protein sequence ID" value="CAH0534074.1"/>
    <property type="molecule type" value="Genomic_DNA"/>
</dbReference>
<dbReference type="Pfam" id="PF23892">
    <property type="entry name" value="Ig_CycH"/>
    <property type="match status" value="1"/>
</dbReference>
<dbReference type="NCBIfam" id="TIGR03142">
    <property type="entry name" value="cytochro_ccmI"/>
    <property type="match status" value="1"/>
</dbReference>
<dbReference type="Gene3D" id="1.25.40.10">
    <property type="entry name" value="Tetratricopeptide repeat domain"/>
    <property type="match status" value="1"/>
</dbReference>
<evidence type="ECO:0000259" key="5">
    <source>
        <dbReference type="Pfam" id="PF23892"/>
    </source>
</evidence>
<dbReference type="PANTHER" id="PTHR47870">
    <property type="entry name" value="CYTOCHROME C-TYPE BIOGENESIS PROTEIN CCMH"/>
    <property type="match status" value="1"/>
</dbReference>
<dbReference type="InterPro" id="IPR017560">
    <property type="entry name" value="Cyt_c_biogenesis_CcmI"/>
</dbReference>
<dbReference type="InterPro" id="IPR056413">
    <property type="entry name" value="TPR_CcmH_CycH"/>
</dbReference>
<evidence type="ECO:0008006" key="9">
    <source>
        <dbReference type="Google" id="ProtNLM"/>
    </source>
</evidence>
<proteinExistence type="predicted"/>
<evidence type="ECO:0000256" key="4">
    <source>
        <dbReference type="ARBA" id="ARBA00022803"/>
    </source>
</evidence>
<evidence type="ECO:0000256" key="2">
    <source>
        <dbReference type="ARBA" id="ARBA00022737"/>
    </source>
</evidence>
<dbReference type="PANTHER" id="PTHR47870:SF1">
    <property type="entry name" value="CYTOCHROME C-TYPE BIOGENESIS PROTEIN CCMH"/>
    <property type="match status" value="1"/>
</dbReference>
<name>A0ABN8DZ49_9VIBR</name>
<comment type="subcellular location">
    <subcellularLocation>
        <location evidence="1">Cell envelope</location>
    </subcellularLocation>
</comment>
<dbReference type="RefSeq" id="WP_237466478.1">
    <property type="nucleotide sequence ID" value="NZ_CAKLDI010000001.1"/>
</dbReference>
<dbReference type="InterPro" id="IPR011990">
    <property type="entry name" value="TPR-like_helical_dom_sf"/>
</dbReference>
<keyword evidence="3" id="KW-0201">Cytochrome c-type biogenesis</keyword>
<comment type="caution">
    <text evidence="7">The sequence shown here is derived from an EMBL/GenBank/DDBJ whole genome shotgun (WGS) entry which is preliminary data.</text>
</comment>
<dbReference type="InterPro" id="IPR056412">
    <property type="entry name" value="Ig_CycH"/>
</dbReference>
<organism evidence="7 8">
    <name type="scientific">Vibrio stylophorae</name>
    <dbReference type="NCBI Taxonomy" id="659351"/>
    <lineage>
        <taxon>Bacteria</taxon>
        <taxon>Pseudomonadati</taxon>
        <taxon>Pseudomonadota</taxon>
        <taxon>Gammaproteobacteria</taxon>
        <taxon>Vibrionales</taxon>
        <taxon>Vibrionaceae</taxon>
        <taxon>Vibrio</taxon>
    </lineage>
</organism>
<keyword evidence="2" id="KW-0677">Repeat</keyword>
<evidence type="ECO:0000313" key="7">
    <source>
        <dbReference type="EMBL" id="CAH0534074.1"/>
    </source>
</evidence>